<feature type="transmembrane region" description="Helical" evidence="1">
    <location>
        <begin position="148"/>
        <end position="168"/>
    </location>
</feature>
<evidence type="ECO:0000313" key="3">
    <source>
        <dbReference type="EMBL" id="PCE66323.1"/>
    </source>
</evidence>
<sequence length="274" mass="31068">MKPLLRPLVFLIVLWVLDIVLRKGFILFFLPFTLPGNLNHLLFFTLFAWVSWYLSKRMAAQAGNTMTTLGVSFNRKNNMEFYSGLLIGILLWGMVALIQGEIAGFSWVLRPESGAFNLLYGLLFIFIADLGTELFTRPYPLTQLESNYGIWFAMVFMVAFVALKSISFEVSGQLLFFSILIPALHTVFFSFIYFKTKRIGGALGLHTGANFVTISVFDLRETQTNQPIPSGLFQSDSALDGLSMVALQMPYVLMAVLLSVATYWWWRKETSKTE</sequence>
<dbReference type="GO" id="GO:0004175">
    <property type="term" value="F:endopeptidase activity"/>
    <property type="evidence" value="ECO:0007669"/>
    <property type="project" value="UniProtKB-ARBA"/>
</dbReference>
<dbReference type="GO" id="GO:0080120">
    <property type="term" value="P:CAAX-box protein maturation"/>
    <property type="evidence" value="ECO:0007669"/>
    <property type="project" value="UniProtKB-ARBA"/>
</dbReference>
<organism evidence="3 4">
    <name type="scientific">Sediminicola luteus</name>
    <dbReference type="NCBI Taxonomy" id="319238"/>
    <lineage>
        <taxon>Bacteria</taxon>
        <taxon>Pseudomonadati</taxon>
        <taxon>Bacteroidota</taxon>
        <taxon>Flavobacteriia</taxon>
        <taxon>Flavobacteriales</taxon>
        <taxon>Flavobacteriaceae</taxon>
        <taxon>Sediminicola</taxon>
    </lineage>
</organism>
<evidence type="ECO:0000256" key="1">
    <source>
        <dbReference type="SAM" id="Phobius"/>
    </source>
</evidence>
<comment type="caution">
    <text evidence="3">The sequence shown here is derived from an EMBL/GenBank/DDBJ whole genome shotgun (WGS) entry which is preliminary data.</text>
</comment>
<keyword evidence="1" id="KW-0472">Membrane</keyword>
<feature type="domain" description="CAAX prenyl protease 2/Lysostaphin resistance protein A-like" evidence="2">
    <location>
        <begin position="117"/>
        <end position="212"/>
    </location>
</feature>
<name>A0A2A4GCZ2_9FLAO</name>
<evidence type="ECO:0000313" key="4">
    <source>
        <dbReference type="Proteomes" id="UP000219559"/>
    </source>
</evidence>
<keyword evidence="1" id="KW-0812">Transmembrane</keyword>
<feature type="transmembrane region" description="Helical" evidence="1">
    <location>
        <begin position="118"/>
        <end position="136"/>
    </location>
</feature>
<keyword evidence="4" id="KW-1185">Reference proteome</keyword>
<proteinExistence type="predicted"/>
<feature type="transmembrane region" description="Helical" evidence="1">
    <location>
        <begin position="174"/>
        <end position="194"/>
    </location>
</feature>
<dbReference type="EMBL" id="NBWU01000001">
    <property type="protein sequence ID" value="PCE66323.1"/>
    <property type="molecule type" value="Genomic_DNA"/>
</dbReference>
<dbReference type="OrthoDB" id="324900at2"/>
<protein>
    <recommendedName>
        <fullName evidence="2">CAAX prenyl protease 2/Lysostaphin resistance protein A-like domain-containing protein</fullName>
    </recommendedName>
</protein>
<evidence type="ECO:0000259" key="2">
    <source>
        <dbReference type="Pfam" id="PF02517"/>
    </source>
</evidence>
<dbReference type="InterPro" id="IPR003675">
    <property type="entry name" value="Rce1/LyrA-like_dom"/>
</dbReference>
<keyword evidence="1" id="KW-1133">Transmembrane helix</keyword>
<reference evidence="3 4" key="1">
    <citation type="submission" date="2017-04" db="EMBL/GenBank/DDBJ databases">
        <title>A new member of the family Flavobacteriaceae isolated from ascidians.</title>
        <authorList>
            <person name="Chen L."/>
        </authorList>
    </citation>
    <scope>NUCLEOTIDE SEQUENCE [LARGE SCALE GENOMIC DNA]</scope>
    <source>
        <strain evidence="3 4">HQA918</strain>
    </source>
</reference>
<dbReference type="Proteomes" id="UP000219559">
    <property type="component" value="Unassembled WGS sequence"/>
</dbReference>
<feature type="transmembrane region" description="Helical" evidence="1">
    <location>
        <begin position="38"/>
        <end position="55"/>
    </location>
</feature>
<gene>
    <name evidence="3" type="ORF">B7P33_03225</name>
</gene>
<feature type="transmembrane region" description="Helical" evidence="1">
    <location>
        <begin position="81"/>
        <end position="98"/>
    </location>
</feature>
<feature type="transmembrane region" description="Helical" evidence="1">
    <location>
        <begin position="245"/>
        <end position="266"/>
    </location>
</feature>
<dbReference type="Pfam" id="PF02517">
    <property type="entry name" value="Rce1-like"/>
    <property type="match status" value="1"/>
</dbReference>
<dbReference type="RefSeq" id="WP_097441845.1">
    <property type="nucleotide sequence ID" value="NZ_NBWU01000001.1"/>
</dbReference>
<dbReference type="AlphaFoldDB" id="A0A2A4GCZ2"/>
<accession>A0A2A4GCZ2</accession>